<accession>A0ABC8TM68</accession>
<name>A0ABC8TM68_9AQUA</name>
<dbReference type="AlphaFoldDB" id="A0ABC8TM68"/>
<protein>
    <submittedName>
        <fullName evidence="1">Uncharacterized protein</fullName>
    </submittedName>
</protein>
<reference evidence="1 2" key="1">
    <citation type="submission" date="2024-02" db="EMBL/GenBank/DDBJ databases">
        <authorList>
            <person name="Vignale AGUSTIN F."/>
            <person name="Sosa J E."/>
            <person name="Modenutti C."/>
        </authorList>
    </citation>
    <scope>NUCLEOTIDE SEQUENCE [LARGE SCALE GENOMIC DNA]</scope>
</reference>
<gene>
    <name evidence="1" type="ORF">ILEXP_LOCUS40053</name>
</gene>
<organism evidence="1 2">
    <name type="scientific">Ilex paraguariensis</name>
    <name type="common">yerba mate</name>
    <dbReference type="NCBI Taxonomy" id="185542"/>
    <lineage>
        <taxon>Eukaryota</taxon>
        <taxon>Viridiplantae</taxon>
        <taxon>Streptophyta</taxon>
        <taxon>Embryophyta</taxon>
        <taxon>Tracheophyta</taxon>
        <taxon>Spermatophyta</taxon>
        <taxon>Magnoliopsida</taxon>
        <taxon>eudicotyledons</taxon>
        <taxon>Gunneridae</taxon>
        <taxon>Pentapetalae</taxon>
        <taxon>asterids</taxon>
        <taxon>campanulids</taxon>
        <taxon>Aquifoliales</taxon>
        <taxon>Aquifoliaceae</taxon>
        <taxon>Ilex</taxon>
    </lineage>
</organism>
<sequence length="127" mass="13650">RGDRRHLVCEEDRRHSRQASMGALKGVAPWASLVGEGAKLRGGADSEELIHRVEATTMSELGRAAGHLVQPCKYALGVEGELLLHGVGVWRPGGEHHRQAPMGSVAGHITYGEVAKKEAQTEEVEAL</sequence>
<evidence type="ECO:0000313" key="2">
    <source>
        <dbReference type="Proteomes" id="UP001642360"/>
    </source>
</evidence>
<evidence type="ECO:0000313" key="1">
    <source>
        <dbReference type="EMBL" id="CAK9170558.1"/>
    </source>
</evidence>
<feature type="non-terminal residue" evidence="1">
    <location>
        <position position="1"/>
    </location>
</feature>
<keyword evidence="2" id="KW-1185">Reference proteome</keyword>
<comment type="caution">
    <text evidence="1">The sequence shown here is derived from an EMBL/GenBank/DDBJ whole genome shotgun (WGS) entry which is preliminary data.</text>
</comment>
<proteinExistence type="predicted"/>
<dbReference type="EMBL" id="CAUOFW020005515">
    <property type="protein sequence ID" value="CAK9170558.1"/>
    <property type="molecule type" value="Genomic_DNA"/>
</dbReference>
<dbReference type="Proteomes" id="UP001642360">
    <property type="component" value="Unassembled WGS sequence"/>
</dbReference>